<feature type="transmembrane region" description="Helical" evidence="1">
    <location>
        <begin position="213"/>
        <end position="231"/>
    </location>
</feature>
<keyword evidence="1" id="KW-0472">Membrane</keyword>
<gene>
    <name evidence="3" type="ORF">SAMN05660826_02270</name>
</gene>
<feature type="transmembrane region" description="Helical" evidence="1">
    <location>
        <begin position="180"/>
        <end position="198"/>
    </location>
</feature>
<feature type="transmembrane region" description="Helical" evidence="1">
    <location>
        <begin position="243"/>
        <end position="263"/>
    </location>
</feature>
<feature type="domain" description="Nucleoside transporter/FeoB GTPase Gate" evidence="2">
    <location>
        <begin position="139"/>
        <end position="237"/>
    </location>
</feature>
<evidence type="ECO:0000313" key="3">
    <source>
        <dbReference type="EMBL" id="SHM89352.1"/>
    </source>
</evidence>
<organism evidence="3 4">
    <name type="scientific">Caldanaerovirga acetigignens</name>
    <dbReference type="NCBI Taxonomy" id="447595"/>
    <lineage>
        <taxon>Bacteria</taxon>
        <taxon>Bacillati</taxon>
        <taxon>Bacillota</taxon>
        <taxon>Clostridia</taxon>
        <taxon>Thermosediminibacterales</taxon>
        <taxon>Thermosediminibacteraceae</taxon>
        <taxon>Caldanaerovirga</taxon>
    </lineage>
</organism>
<protein>
    <submittedName>
        <fullName evidence="3">Nucleoside recognition GATE domain-containing membrane protein YjiH</fullName>
    </submittedName>
</protein>
<feature type="transmembrane region" description="Helical" evidence="1">
    <location>
        <begin position="343"/>
        <end position="362"/>
    </location>
</feature>
<dbReference type="OrthoDB" id="1633380at2"/>
<name>A0A1M7MES6_9FIRM</name>
<dbReference type="EMBL" id="FRCR01000021">
    <property type="protein sequence ID" value="SHM89352.1"/>
    <property type="molecule type" value="Genomic_DNA"/>
</dbReference>
<feature type="transmembrane region" description="Helical" evidence="1">
    <location>
        <begin position="91"/>
        <end position="115"/>
    </location>
</feature>
<dbReference type="RefSeq" id="WP_073258525.1">
    <property type="nucleotide sequence ID" value="NZ_FRCR01000021.1"/>
</dbReference>
<dbReference type="InterPro" id="IPR011642">
    <property type="entry name" value="Gate_dom"/>
</dbReference>
<dbReference type="Pfam" id="PF07670">
    <property type="entry name" value="Gate"/>
    <property type="match status" value="1"/>
</dbReference>
<evidence type="ECO:0000259" key="2">
    <source>
        <dbReference type="Pfam" id="PF07670"/>
    </source>
</evidence>
<dbReference type="STRING" id="447595.SAMN05660826_02270"/>
<dbReference type="Proteomes" id="UP000184375">
    <property type="component" value="Unassembled WGS sequence"/>
</dbReference>
<dbReference type="AlphaFoldDB" id="A0A1M7MES6"/>
<reference evidence="4" key="1">
    <citation type="submission" date="2016-11" db="EMBL/GenBank/DDBJ databases">
        <authorList>
            <person name="Varghese N."/>
            <person name="Submissions S."/>
        </authorList>
    </citation>
    <scope>NUCLEOTIDE SEQUENCE [LARGE SCALE GENOMIC DNA]</scope>
    <source>
        <strain evidence="4">DSM 18802</strain>
    </source>
</reference>
<sequence>MSLNLNAELNKKSIYSTANIAKFVIYSLLGIFLFFVPVKIGNSSSIMVDHIIAFINRTVPFFGPIFTVCIAIVGGLYPWYKGTYKKDIAAFILSVFGLIGIPMAFLGALSFMKIATIGPQWLMRPDMLPFVFEKVVMAVTMIVPIGSVFLTFIISYGLLEFAGVLMRPIMRPVFRTPGRSAIDAVASFVGSFSVAIYLTNRLYLEGKYTRREAITIMSGFSTVSATFMIIIARTLKIMDLWNVYFWSALAITFIVTALTVRLWPLSKIEDTYVDGKGKPEMVKEGSIFSQAIEEGLTAAATSKPLFANLYDSFKSGIKMVLILTPCMASVATFAFVLIKLTSFFDIFGYLFLPFTYALSLIGLPEPAILAKACATSLADVFAPPLYLASLNDVPLIVKFVTSVVAVSSIIFFGGSIPCLLSTDVNFKLWQMIVIWFERAVLALILTGVLAVILF</sequence>
<feature type="transmembrane region" description="Helical" evidence="1">
    <location>
        <begin position="135"/>
        <end position="159"/>
    </location>
</feature>
<keyword evidence="4" id="KW-1185">Reference proteome</keyword>
<proteinExistence type="predicted"/>
<accession>A0A1M7MES6</accession>
<keyword evidence="1" id="KW-0812">Transmembrane</keyword>
<feature type="transmembrane region" description="Helical" evidence="1">
    <location>
        <begin position="61"/>
        <end position="79"/>
    </location>
</feature>
<evidence type="ECO:0000313" key="4">
    <source>
        <dbReference type="Proteomes" id="UP000184375"/>
    </source>
</evidence>
<feature type="transmembrane region" description="Helical" evidence="1">
    <location>
        <begin position="319"/>
        <end position="338"/>
    </location>
</feature>
<feature type="transmembrane region" description="Helical" evidence="1">
    <location>
        <begin position="395"/>
        <end position="416"/>
    </location>
</feature>
<feature type="transmembrane region" description="Helical" evidence="1">
    <location>
        <begin position="20"/>
        <end position="41"/>
    </location>
</feature>
<keyword evidence="1" id="KW-1133">Transmembrane helix</keyword>
<feature type="transmembrane region" description="Helical" evidence="1">
    <location>
        <begin position="428"/>
        <end position="453"/>
    </location>
</feature>
<evidence type="ECO:0000256" key="1">
    <source>
        <dbReference type="SAM" id="Phobius"/>
    </source>
</evidence>